<dbReference type="GO" id="GO:0005762">
    <property type="term" value="C:mitochondrial large ribosomal subunit"/>
    <property type="evidence" value="ECO:0007669"/>
    <property type="project" value="TreeGrafter"/>
</dbReference>
<evidence type="ECO:0000256" key="3">
    <source>
        <dbReference type="ARBA" id="ARBA00022946"/>
    </source>
</evidence>
<dbReference type="InterPro" id="IPR021757">
    <property type="entry name" value="Ribosomal_mL46_N"/>
</dbReference>
<evidence type="ECO:0000256" key="1">
    <source>
        <dbReference type="ARBA" id="ARBA00004173"/>
    </source>
</evidence>
<evidence type="ECO:0000259" key="9">
    <source>
        <dbReference type="Pfam" id="PF11788"/>
    </source>
</evidence>
<dbReference type="OrthoDB" id="414075at2759"/>
<gene>
    <name evidence="10" type="ORF">HYPSUDRAFT_62983</name>
</gene>
<feature type="domain" description="Large ribosomal subunit protein mL46 N-terminal" evidence="9">
    <location>
        <begin position="50"/>
        <end position="115"/>
    </location>
</feature>
<dbReference type="Pfam" id="PF11788">
    <property type="entry name" value="MRP-L46"/>
    <property type="match status" value="1"/>
</dbReference>
<dbReference type="AlphaFoldDB" id="A0A0D2LI33"/>
<dbReference type="SUPFAM" id="SSF55811">
    <property type="entry name" value="Nudix"/>
    <property type="match status" value="1"/>
</dbReference>
<evidence type="ECO:0000256" key="7">
    <source>
        <dbReference type="ARBA" id="ARBA00035190"/>
    </source>
</evidence>
<proteinExistence type="inferred from homology"/>
<keyword evidence="3" id="KW-0809">Transit peptide</keyword>
<name>A0A0D2LI33_HYPSF</name>
<dbReference type="GO" id="GO:0003735">
    <property type="term" value="F:structural constituent of ribosome"/>
    <property type="evidence" value="ECO:0007669"/>
    <property type="project" value="InterPro"/>
</dbReference>
<keyword evidence="11" id="KW-1185">Reference proteome</keyword>
<comment type="subcellular location">
    <subcellularLocation>
        <location evidence="1">Mitochondrion</location>
    </subcellularLocation>
</comment>
<feature type="region of interest" description="Disordered" evidence="8">
    <location>
        <begin position="28"/>
        <end position="50"/>
    </location>
</feature>
<evidence type="ECO:0000256" key="2">
    <source>
        <dbReference type="ARBA" id="ARBA00009070"/>
    </source>
</evidence>
<evidence type="ECO:0000256" key="8">
    <source>
        <dbReference type="SAM" id="MobiDB-lite"/>
    </source>
</evidence>
<accession>A0A0D2LI33</accession>
<evidence type="ECO:0000256" key="4">
    <source>
        <dbReference type="ARBA" id="ARBA00022980"/>
    </source>
</evidence>
<dbReference type="EMBL" id="KN817524">
    <property type="protein sequence ID" value="KJA27302.1"/>
    <property type="molecule type" value="Genomic_DNA"/>
</dbReference>
<dbReference type="Gene3D" id="3.90.79.10">
    <property type="entry name" value="Nucleoside Triphosphate Pyrophosphohydrolase"/>
    <property type="match status" value="1"/>
</dbReference>
<dbReference type="CDD" id="cd04661">
    <property type="entry name" value="NUDIX_MRP_L46"/>
    <property type="match status" value="1"/>
</dbReference>
<evidence type="ECO:0000313" key="10">
    <source>
        <dbReference type="EMBL" id="KJA27302.1"/>
    </source>
</evidence>
<reference evidence="11" key="1">
    <citation type="submission" date="2014-04" db="EMBL/GenBank/DDBJ databases">
        <title>Evolutionary Origins and Diversification of the Mycorrhizal Mutualists.</title>
        <authorList>
            <consortium name="DOE Joint Genome Institute"/>
            <consortium name="Mycorrhizal Genomics Consortium"/>
            <person name="Kohler A."/>
            <person name="Kuo A."/>
            <person name="Nagy L.G."/>
            <person name="Floudas D."/>
            <person name="Copeland A."/>
            <person name="Barry K.W."/>
            <person name="Cichocki N."/>
            <person name="Veneault-Fourrey C."/>
            <person name="LaButti K."/>
            <person name="Lindquist E.A."/>
            <person name="Lipzen A."/>
            <person name="Lundell T."/>
            <person name="Morin E."/>
            <person name="Murat C."/>
            <person name="Riley R."/>
            <person name="Ohm R."/>
            <person name="Sun H."/>
            <person name="Tunlid A."/>
            <person name="Henrissat B."/>
            <person name="Grigoriev I.V."/>
            <person name="Hibbett D.S."/>
            <person name="Martin F."/>
        </authorList>
    </citation>
    <scope>NUCLEOTIDE SEQUENCE [LARGE SCALE GENOMIC DNA]</scope>
    <source>
        <strain evidence="11">FD-334 SS-4</strain>
    </source>
</reference>
<dbReference type="InterPro" id="IPR040008">
    <property type="entry name" value="Ribosomal_mL46"/>
</dbReference>
<keyword evidence="6" id="KW-0687">Ribonucleoprotein</keyword>
<dbReference type="PANTHER" id="PTHR13124:SF12">
    <property type="entry name" value="LARGE RIBOSOMAL SUBUNIT PROTEIN ML46"/>
    <property type="match status" value="1"/>
</dbReference>
<dbReference type="Proteomes" id="UP000054270">
    <property type="component" value="Unassembled WGS sequence"/>
</dbReference>
<keyword evidence="4" id="KW-0689">Ribosomal protein</keyword>
<dbReference type="InterPro" id="IPR033650">
    <property type="entry name" value="Ribosomal_mL46_NUDIX"/>
</dbReference>
<keyword evidence="5" id="KW-0496">Mitochondrion</keyword>
<evidence type="ECO:0000313" key="11">
    <source>
        <dbReference type="Proteomes" id="UP000054270"/>
    </source>
</evidence>
<evidence type="ECO:0000256" key="6">
    <source>
        <dbReference type="ARBA" id="ARBA00023274"/>
    </source>
</evidence>
<protein>
    <recommendedName>
        <fullName evidence="7">Large ribosomal subunit protein mL46</fullName>
    </recommendedName>
</protein>
<comment type="similarity">
    <text evidence="2">Belongs to the mitochondrion-specific ribosomal protein mL46 family.</text>
</comment>
<evidence type="ECO:0000256" key="5">
    <source>
        <dbReference type="ARBA" id="ARBA00023128"/>
    </source>
</evidence>
<dbReference type="OMA" id="HPFENAF"/>
<sequence length="297" mass="33657">MLSRTSSRCVRVGRLSILRTVATEAAAAASEPPAPTLAQTPRPRKAPKPHLSTSIILTRAPILTRTPTPFEQAYYSYQARIRRALHNPFPYDFYFKQGTLIETRFNLEERKRERLAFGPAFLPKEAVSEEKRAADTAAVEQLAQQEGEGEVLMPRIHPSDTAGDVKSLDRRGKRNLYLLLQTSESGKDAWRFPQGDVEKDLFLHQAAHKDLLAECGDEMDTWIVGKAPIGIYKPPQPEASPEMAERIVFFFKAHIMAGQVKPQGNHISDFAWLTKQEIETRVDKHYWDSIKDILSDY</sequence>
<dbReference type="InterPro" id="IPR015797">
    <property type="entry name" value="NUDIX_hydrolase-like_dom_sf"/>
</dbReference>
<dbReference type="PANTHER" id="PTHR13124">
    <property type="entry name" value="39S RIBOSOMAL PROTEIN L46, MITOCHONDRIAL PRECURSOR-RELATED"/>
    <property type="match status" value="1"/>
</dbReference>
<dbReference type="STRING" id="945553.A0A0D2LI33"/>
<organism evidence="10 11">
    <name type="scientific">Hypholoma sublateritium (strain FD-334 SS-4)</name>
    <dbReference type="NCBI Taxonomy" id="945553"/>
    <lineage>
        <taxon>Eukaryota</taxon>
        <taxon>Fungi</taxon>
        <taxon>Dikarya</taxon>
        <taxon>Basidiomycota</taxon>
        <taxon>Agaricomycotina</taxon>
        <taxon>Agaricomycetes</taxon>
        <taxon>Agaricomycetidae</taxon>
        <taxon>Agaricales</taxon>
        <taxon>Agaricineae</taxon>
        <taxon>Strophariaceae</taxon>
        <taxon>Hypholoma</taxon>
    </lineage>
</organism>